<evidence type="ECO:0000313" key="2">
    <source>
        <dbReference type="EMBL" id="OMJ82022.1"/>
    </source>
</evidence>
<evidence type="ECO:0000313" key="3">
    <source>
        <dbReference type="Proteomes" id="UP000187209"/>
    </source>
</evidence>
<feature type="region of interest" description="Disordered" evidence="1">
    <location>
        <begin position="89"/>
        <end position="112"/>
    </location>
</feature>
<keyword evidence="3" id="KW-1185">Reference proteome</keyword>
<organism evidence="2 3">
    <name type="scientific">Stentor coeruleus</name>
    <dbReference type="NCBI Taxonomy" id="5963"/>
    <lineage>
        <taxon>Eukaryota</taxon>
        <taxon>Sar</taxon>
        <taxon>Alveolata</taxon>
        <taxon>Ciliophora</taxon>
        <taxon>Postciliodesmatophora</taxon>
        <taxon>Heterotrichea</taxon>
        <taxon>Heterotrichida</taxon>
        <taxon>Stentoridae</taxon>
        <taxon>Stentor</taxon>
    </lineage>
</organism>
<dbReference type="AlphaFoldDB" id="A0A1R2BZ06"/>
<feature type="compositionally biased region" description="Basic and acidic residues" evidence="1">
    <location>
        <begin position="89"/>
        <end position="100"/>
    </location>
</feature>
<accession>A0A1R2BZ06</accession>
<proteinExistence type="predicted"/>
<gene>
    <name evidence="2" type="ORF">SteCoe_17408</name>
</gene>
<dbReference type="EMBL" id="MPUH01000357">
    <property type="protein sequence ID" value="OMJ82022.1"/>
    <property type="molecule type" value="Genomic_DNA"/>
</dbReference>
<comment type="caution">
    <text evidence="2">The sequence shown here is derived from an EMBL/GenBank/DDBJ whole genome shotgun (WGS) entry which is preliminary data.</text>
</comment>
<evidence type="ECO:0000256" key="1">
    <source>
        <dbReference type="SAM" id="MobiDB-lite"/>
    </source>
</evidence>
<protein>
    <submittedName>
        <fullName evidence="2">Uncharacterized protein</fullName>
    </submittedName>
</protein>
<reference evidence="2 3" key="1">
    <citation type="submission" date="2016-11" db="EMBL/GenBank/DDBJ databases">
        <title>The macronuclear genome of Stentor coeruleus: a giant cell with tiny introns.</title>
        <authorList>
            <person name="Slabodnick M."/>
            <person name="Ruby J.G."/>
            <person name="Reiff S.B."/>
            <person name="Swart E.C."/>
            <person name="Gosai S."/>
            <person name="Prabakaran S."/>
            <person name="Witkowska E."/>
            <person name="Larue G.E."/>
            <person name="Fisher S."/>
            <person name="Freeman R.M."/>
            <person name="Gunawardena J."/>
            <person name="Chu W."/>
            <person name="Stover N.A."/>
            <person name="Gregory B.D."/>
            <person name="Nowacki M."/>
            <person name="Derisi J."/>
            <person name="Roy S.W."/>
            <person name="Marshall W.F."/>
            <person name="Sood P."/>
        </authorList>
    </citation>
    <scope>NUCLEOTIDE SEQUENCE [LARGE SCALE GENOMIC DNA]</scope>
    <source>
        <strain evidence="2">WM001</strain>
    </source>
</reference>
<sequence length="185" mass="21400">MKLVKVCNYCFAGLGNKRDDCDHYLCKDCDDKKNCKLCRMINNISIKLESGSSSNNHSPRNTLRNPIEEEEIKTLVEKTQININSKIEEGSSDTEIKNRETGNFPVLNEKDTSTSVEPKRCKKIYEEIKHEDIYKHEISEKKTTEKQVLEKLNEPKALITKERHNIKHKKERRIEGDAGCNCMIS</sequence>
<dbReference type="Proteomes" id="UP000187209">
    <property type="component" value="Unassembled WGS sequence"/>
</dbReference>
<name>A0A1R2BZ06_9CILI</name>